<keyword evidence="5" id="KW-1185">Reference proteome</keyword>
<dbReference type="EMBL" id="JAYKXP010000020">
    <property type="protein sequence ID" value="KAK7047440.1"/>
    <property type="molecule type" value="Genomic_DNA"/>
</dbReference>
<dbReference type="SUPFAM" id="SSF53474">
    <property type="entry name" value="alpha/beta-Hydrolases"/>
    <property type="match status" value="1"/>
</dbReference>
<feature type="domain" description="Dienelactone hydrolase" evidence="2">
    <location>
        <begin position="405"/>
        <end position="629"/>
    </location>
</feature>
<dbReference type="AlphaFoldDB" id="A0AAW0D755"/>
<feature type="transmembrane region" description="Helical" evidence="1">
    <location>
        <begin position="226"/>
        <end position="245"/>
    </location>
</feature>
<feature type="domain" description="DUF6533" evidence="3">
    <location>
        <begin position="10"/>
        <end position="59"/>
    </location>
</feature>
<comment type="caution">
    <text evidence="4">The sequence shown here is derived from an EMBL/GenBank/DDBJ whole genome shotgun (WGS) entry which is preliminary data.</text>
</comment>
<dbReference type="PANTHER" id="PTHR17630:SF44">
    <property type="entry name" value="PROTEIN AIM2"/>
    <property type="match status" value="1"/>
</dbReference>
<sequence>MPTTTEISNYLKIAGASIYAFDYLQTLPDEYKFYRRQPGFLRLSLACWLFIAVRYLGMLAILLVLVGGFSTSFTQKTCEDFFLSVPIAKARIYHLAVIINVLAAAASHFVFIYRTYAICGRDRKMLYFLLVVGIILSAAEIISPVVVPRNALLGKTGNCVSDIHKVQSIVKRGLRQLNNTLNKGTTSWIQYLCMVIFDVIILVITGRQLFGGFRSDFMKFLWENQVVYFLAVTVVNIVNLVWFIVHSHDTQATMFATLGMAVTAIFSARVILDPMRVGGSAPNTSVSSGPRAYSNGPLRFGVVDPELGSTATDHRMTRVRPVESIQIQKDIFEVVDREDDWPAKVPPSPRSVVNVYQPSPALSLNRISAIASLERWIMGFCRDCIRCVVHEGIPRGKWERISEVDCYVGTPEGEYPRDKVLLYLADIFGPQLANAQLPVDSFADNGFKTIAPDHLNSDPIPADVMIGLSLEDIELLGMLIRYLYPRKTLISRSEQTRPPLDKVIAALKKEGVTAFGATGYCFGGRYVFDLAFDNIITAGTVSHPSLLKQYVSTSKARLLINSCTIDKVFPPEAQAEADEVSKDFVPGYKREYFDGCVHGFAVRGDSTDPQVKAGREGAFKSIVKWMIEYL</sequence>
<evidence type="ECO:0000313" key="5">
    <source>
        <dbReference type="Proteomes" id="UP001383192"/>
    </source>
</evidence>
<dbReference type="Gene3D" id="3.40.50.1820">
    <property type="entry name" value="alpha/beta hydrolase"/>
    <property type="match status" value="1"/>
</dbReference>
<dbReference type="InterPro" id="IPR029058">
    <property type="entry name" value="AB_hydrolase_fold"/>
</dbReference>
<feature type="transmembrane region" description="Helical" evidence="1">
    <location>
        <begin position="251"/>
        <end position="272"/>
    </location>
</feature>
<evidence type="ECO:0000259" key="3">
    <source>
        <dbReference type="Pfam" id="PF20151"/>
    </source>
</evidence>
<evidence type="ECO:0000313" key="4">
    <source>
        <dbReference type="EMBL" id="KAK7047440.1"/>
    </source>
</evidence>
<protein>
    <recommendedName>
        <fullName evidence="6">Dienelactone hydrolase domain-containing protein</fullName>
    </recommendedName>
</protein>
<dbReference type="PANTHER" id="PTHR17630">
    <property type="entry name" value="DIENELACTONE HYDROLASE"/>
    <property type="match status" value="1"/>
</dbReference>
<evidence type="ECO:0000256" key="1">
    <source>
        <dbReference type="SAM" id="Phobius"/>
    </source>
</evidence>
<feature type="transmembrane region" description="Helical" evidence="1">
    <location>
        <begin position="188"/>
        <end position="205"/>
    </location>
</feature>
<accession>A0AAW0D755</accession>
<proteinExistence type="predicted"/>
<keyword evidence="1" id="KW-0812">Transmembrane</keyword>
<name>A0AAW0D755_9AGAR</name>
<feature type="transmembrane region" description="Helical" evidence="1">
    <location>
        <begin position="92"/>
        <end position="113"/>
    </location>
</feature>
<dbReference type="GO" id="GO:0016787">
    <property type="term" value="F:hydrolase activity"/>
    <property type="evidence" value="ECO:0007669"/>
    <property type="project" value="InterPro"/>
</dbReference>
<organism evidence="4 5">
    <name type="scientific">Paramarasmius palmivorus</name>
    <dbReference type="NCBI Taxonomy" id="297713"/>
    <lineage>
        <taxon>Eukaryota</taxon>
        <taxon>Fungi</taxon>
        <taxon>Dikarya</taxon>
        <taxon>Basidiomycota</taxon>
        <taxon>Agaricomycotina</taxon>
        <taxon>Agaricomycetes</taxon>
        <taxon>Agaricomycetidae</taxon>
        <taxon>Agaricales</taxon>
        <taxon>Marasmiineae</taxon>
        <taxon>Marasmiaceae</taxon>
        <taxon>Paramarasmius</taxon>
    </lineage>
</organism>
<reference evidence="4 5" key="1">
    <citation type="submission" date="2024-01" db="EMBL/GenBank/DDBJ databases">
        <title>A draft genome for a cacao thread blight-causing isolate of Paramarasmius palmivorus.</title>
        <authorList>
            <person name="Baruah I.K."/>
            <person name="Bukari Y."/>
            <person name="Amoako-Attah I."/>
            <person name="Meinhardt L.W."/>
            <person name="Bailey B.A."/>
            <person name="Cohen S.P."/>
        </authorList>
    </citation>
    <scope>NUCLEOTIDE SEQUENCE [LARGE SCALE GENOMIC DNA]</scope>
    <source>
        <strain evidence="4 5">GH-12</strain>
    </source>
</reference>
<dbReference type="InterPro" id="IPR045340">
    <property type="entry name" value="DUF6533"/>
</dbReference>
<dbReference type="InterPro" id="IPR002925">
    <property type="entry name" value="Dienelactn_hydro"/>
</dbReference>
<feature type="transmembrane region" description="Helical" evidence="1">
    <location>
        <begin position="45"/>
        <end position="72"/>
    </location>
</feature>
<dbReference type="Proteomes" id="UP001383192">
    <property type="component" value="Unassembled WGS sequence"/>
</dbReference>
<feature type="transmembrane region" description="Helical" evidence="1">
    <location>
        <begin position="125"/>
        <end position="147"/>
    </location>
</feature>
<evidence type="ECO:0008006" key="6">
    <source>
        <dbReference type="Google" id="ProtNLM"/>
    </source>
</evidence>
<dbReference type="Pfam" id="PF01738">
    <property type="entry name" value="DLH"/>
    <property type="match status" value="1"/>
</dbReference>
<keyword evidence="1" id="KW-0472">Membrane</keyword>
<dbReference type="Pfam" id="PF20151">
    <property type="entry name" value="DUF6533"/>
    <property type="match status" value="1"/>
</dbReference>
<evidence type="ECO:0000259" key="2">
    <source>
        <dbReference type="Pfam" id="PF01738"/>
    </source>
</evidence>
<keyword evidence="1" id="KW-1133">Transmembrane helix</keyword>
<gene>
    <name evidence="4" type="ORF">VNI00_006671</name>
</gene>